<reference evidence="6 7" key="1">
    <citation type="submission" date="2018-12" db="EMBL/GenBank/DDBJ databases">
        <title>Bacillus chawlae sp. nov., Bacillus glennii sp. nov., and Bacillus saganii sp. nov. Isolated from the Vehicle Assembly Building at Kennedy Space Center where the Viking Spacecraft were Assembled.</title>
        <authorList>
            <person name="Seuylemezian A."/>
            <person name="Vaishampayan P."/>
        </authorList>
    </citation>
    <scope>NUCLEOTIDE SEQUENCE [LARGE SCALE GENOMIC DNA]</scope>
    <source>
        <strain evidence="6 7">L5</strain>
    </source>
</reference>
<gene>
    <name evidence="6" type="ORF">ELQ35_12010</name>
</gene>
<comment type="similarity">
    <text evidence="1">Belongs to the bacterial luciferase oxidoreductase family.</text>
</comment>
<name>A0A3S0TV72_9BACI</name>
<dbReference type="PANTHER" id="PTHR30137:SF16">
    <property type="entry name" value="BLL0895 PROTEIN"/>
    <property type="match status" value="1"/>
</dbReference>
<keyword evidence="7" id="KW-1185">Reference proteome</keyword>
<keyword evidence="3" id="KW-0560">Oxidoreductase</keyword>
<keyword evidence="4" id="KW-0503">Monooxygenase</keyword>
<evidence type="ECO:0000256" key="4">
    <source>
        <dbReference type="ARBA" id="ARBA00023033"/>
    </source>
</evidence>
<dbReference type="EMBL" id="RYZZ01000015">
    <property type="protein sequence ID" value="RUQ28633.1"/>
    <property type="molecule type" value="Genomic_DNA"/>
</dbReference>
<accession>A0A3S0TV72</accession>
<evidence type="ECO:0000256" key="3">
    <source>
        <dbReference type="ARBA" id="ARBA00023002"/>
    </source>
</evidence>
<evidence type="ECO:0000256" key="1">
    <source>
        <dbReference type="ARBA" id="ARBA00010426"/>
    </source>
</evidence>
<dbReference type="OrthoDB" id="9814695at2"/>
<proteinExistence type="inferred from homology"/>
<evidence type="ECO:0000259" key="5">
    <source>
        <dbReference type="Pfam" id="PF00296"/>
    </source>
</evidence>
<dbReference type="AlphaFoldDB" id="A0A3S0TV72"/>
<sequence>MKLGMFLQPSHPPERNPYDATEWDLEVIQLADQLGYNEAWIGEHFTSTWEPIPAPDLMIAQALKSTKQIKLAPGAHLLPYHHPVELAHRVAYLDHLAQGRLILGIGAGAMPTDYETFDVDGKNGENRKMTAEALEIMLKFWKEKEPFEFKGKYWNANKVKGNDILKPHMEPYQKPHPPIGVTGLSPGSETLKMAGEKGFIPMSLGNNLEYIASHWKDVEEGAKRSGRNPQRSEWRITRDVFVADTDEEALEGSLNSMMGRHYREYYLPLFRLLGGVSVFKHESSVEDNEITAEYVAKHNWLVGSPETVANKFADLYEKVGGFGTLLVVSYDYSEEPEAWKKSMRLLKEEVLPRVEKRLSKVTI</sequence>
<evidence type="ECO:0000313" key="7">
    <source>
        <dbReference type="Proteomes" id="UP000267430"/>
    </source>
</evidence>
<dbReference type="InterPro" id="IPR011251">
    <property type="entry name" value="Luciferase-like_dom"/>
</dbReference>
<protein>
    <submittedName>
        <fullName evidence="6">LLM class flavin-dependent oxidoreductase</fullName>
    </submittedName>
</protein>
<dbReference type="Gene3D" id="3.20.20.30">
    <property type="entry name" value="Luciferase-like domain"/>
    <property type="match status" value="1"/>
</dbReference>
<evidence type="ECO:0000256" key="2">
    <source>
        <dbReference type="ARBA" id="ARBA00022630"/>
    </source>
</evidence>
<keyword evidence="2" id="KW-0285">Flavoprotein</keyword>
<dbReference type="SUPFAM" id="SSF51679">
    <property type="entry name" value="Bacterial luciferase-like"/>
    <property type="match status" value="1"/>
</dbReference>
<dbReference type="Proteomes" id="UP000267430">
    <property type="component" value="Unassembled WGS sequence"/>
</dbReference>
<dbReference type="GO" id="GO:0016705">
    <property type="term" value="F:oxidoreductase activity, acting on paired donors, with incorporation or reduction of molecular oxygen"/>
    <property type="evidence" value="ECO:0007669"/>
    <property type="project" value="InterPro"/>
</dbReference>
<dbReference type="PANTHER" id="PTHR30137">
    <property type="entry name" value="LUCIFERASE-LIKE MONOOXYGENASE"/>
    <property type="match status" value="1"/>
</dbReference>
<evidence type="ECO:0000313" key="6">
    <source>
        <dbReference type="EMBL" id="RUQ28633.1"/>
    </source>
</evidence>
<dbReference type="GO" id="GO:0005829">
    <property type="term" value="C:cytosol"/>
    <property type="evidence" value="ECO:0007669"/>
    <property type="project" value="TreeGrafter"/>
</dbReference>
<dbReference type="InterPro" id="IPR050766">
    <property type="entry name" value="Bact_Lucif_Oxidored"/>
</dbReference>
<comment type="caution">
    <text evidence="6">The sequence shown here is derived from an EMBL/GenBank/DDBJ whole genome shotgun (WGS) entry which is preliminary data.</text>
</comment>
<dbReference type="InterPro" id="IPR036661">
    <property type="entry name" value="Luciferase-like_sf"/>
</dbReference>
<dbReference type="RefSeq" id="WP_126865057.1">
    <property type="nucleotide sequence ID" value="NZ_JAUSTX010000007.1"/>
</dbReference>
<dbReference type="Pfam" id="PF00296">
    <property type="entry name" value="Bac_luciferase"/>
    <property type="match status" value="1"/>
</dbReference>
<organism evidence="6 7">
    <name type="scientific">Peribacillus cavernae</name>
    <dbReference type="NCBI Taxonomy" id="1674310"/>
    <lineage>
        <taxon>Bacteria</taxon>
        <taxon>Bacillati</taxon>
        <taxon>Bacillota</taxon>
        <taxon>Bacilli</taxon>
        <taxon>Bacillales</taxon>
        <taxon>Bacillaceae</taxon>
        <taxon>Peribacillus</taxon>
    </lineage>
</organism>
<dbReference type="GO" id="GO:0004497">
    <property type="term" value="F:monooxygenase activity"/>
    <property type="evidence" value="ECO:0007669"/>
    <property type="project" value="UniProtKB-KW"/>
</dbReference>
<feature type="domain" description="Luciferase-like" evidence="5">
    <location>
        <begin position="1"/>
        <end position="320"/>
    </location>
</feature>